<keyword evidence="3" id="KW-1017">Isopeptide bond</keyword>
<dbReference type="InterPro" id="IPR011332">
    <property type="entry name" value="Ribosomal_zn-bd"/>
</dbReference>
<evidence type="ECO:0000256" key="2">
    <source>
        <dbReference type="ARBA" id="ARBA00009891"/>
    </source>
</evidence>
<keyword evidence="4" id="KW-0862">Zinc</keyword>
<dbReference type="Pfam" id="PF00240">
    <property type="entry name" value="ubiquitin"/>
    <property type="match status" value="1"/>
</dbReference>
<name>A0A914CCM2_9BILA</name>
<protein>
    <submittedName>
        <fullName evidence="9">Ubiquitin-like domain-containing protein</fullName>
    </submittedName>
</protein>
<feature type="domain" description="Ubiquitin-like" evidence="7">
    <location>
        <begin position="1"/>
        <end position="78"/>
    </location>
</feature>
<keyword evidence="6" id="KW-0687">Ribonucleoprotein</keyword>
<evidence type="ECO:0000256" key="3">
    <source>
        <dbReference type="ARBA" id="ARBA00022499"/>
    </source>
</evidence>
<dbReference type="WBParaSite" id="ACRNAN_Path_836.g3205.t1">
    <property type="protein sequence ID" value="ACRNAN_Path_836.g3205.t1"/>
    <property type="gene ID" value="ACRNAN_Path_836.g3205"/>
</dbReference>
<evidence type="ECO:0000256" key="5">
    <source>
        <dbReference type="ARBA" id="ARBA00022980"/>
    </source>
</evidence>
<sequence>MFIRNLDGKTVVLEPTLVVPTSTVRVLKGVIEAQEGILPQDQRLIYGGCQLDDDDLTLEEYEIDEDATIELSLRLLGGGKKRKKKVYSTPKKIKHKRKKVKLAVLKLYKIGDNDKIDRNRVECPSATCGGGVFMAKHTNRHYCGRCHNTVTEQK</sequence>
<dbReference type="SMART" id="SM00213">
    <property type="entry name" value="UBQ"/>
    <property type="match status" value="1"/>
</dbReference>
<organism evidence="8 9">
    <name type="scientific">Acrobeloides nanus</name>
    <dbReference type="NCBI Taxonomy" id="290746"/>
    <lineage>
        <taxon>Eukaryota</taxon>
        <taxon>Metazoa</taxon>
        <taxon>Ecdysozoa</taxon>
        <taxon>Nematoda</taxon>
        <taxon>Chromadorea</taxon>
        <taxon>Rhabditida</taxon>
        <taxon>Tylenchina</taxon>
        <taxon>Cephalobomorpha</taxon>
        <taxon>Cephaloboidea</taxon>
        <taxon>Cephalobidae</taxon>
        <taxon>Acrobeloides</taxon>
    </lineage>
</organism>
<dbReference type="CDD" id="cd17039">
    <property type="entry name" value="Ubl_ubiquitin_like"/>
    <property type="match status" value="1"/>
</dbReference>
<reference evidence="9" key="1">
    <citation type="submission" date="2022-11" db="UniProtKB">
        <authorList>
            <consortium name="WormBaseParasite"/>
        </authorList>
    </citation>
    <scope>IDENTIFICATION</scope>
</reference>
<dbReference type="GO" id="GO:0005840">
    <property type="term" value="C:ribosome"/>
    <property type="evidence" value="ECO:0007669"/>
    <property type="project" value="UniProtKB-KW"/>
</dbReference>
<evidence type="ECO:0000313" key="9">
    <source>
        <dbReference type="WBParaSite" id="ACRNAN_Path_836.g3205.t1"/>
    </source>
</evidence>
<evidence type="ECO:0000256" key="4">
    <source>
        <dbReference type="ARBA" id="ARBA00022833"/>
    </source>
</evidence>
<evidence type="ECO:0000256" key="6">
    <source>
        <dbReference type="ARBA" id="ARBA00023274"/>
    </source>
</evidence>
<dbReference type="Proteomes" id="UP000887540">
    <property type="component" value="Unplaced"/>
</dbReference>
<dbReference type="InterPro" id="IPR000626">
    <property type="entry name" value="Ubiquitin-like_dom"/>
</dbReference>
<accession>A0A914CCM2</accession>
<dbReference type="GO" id="GO:0003735">
    <property type="term" value="F:structural constituent of ribosome"/>
    <property type="evidence" value="ECO:0007669"/>
    <property type="project" value="InterPro"/>
</dbReference>
<comment type="similarity">
    <text evidence="2">In the C-terminal section; belongs to the eukaryotic ribosomal protein eS31 family.</text>
</comment>
<dbReference type="GO" id="GO:1990904">
    <property type="term" value="C:ribonucleoprotein complex"/>
    <property type="evidence" value="ECO:0007669"/>
    <property type="project" value="UniProtKB-KW"/>
</dbReference>
<dbReference type="AlphaFoldDB" id="A0A914CCM2"/>
<keyword evidence="8" id="KW-1185">Reference proteome</keyword>
<dbReference type="InterPro" id="IPR002906">
    <property type="entry name" value="Ribosomal_eS31"/>
</dbReference>
<dbReference type="InterPro" id="IPR050158">
    <property type="entry name" value="Ubiquitin_ubiquitin-like"/>
</dbReference>
<dbReference type="GO" id="GO:0006412">
    <property type="term" value="P:translation"/>
    <property type="evidence" value="ECO:0007669"/>
    <property type="project" value="InterPro"/>
</dbReference>
<dbReference type="InterPro" id="IPR029071">
    <property type="entry name" value="Ubiquitin-like_domsf"/>
</dbReference>
<dbReference type="InterPro" id="IPR038582">
    <property type="entry name" value="Ribosomal_eS31_euk-type_sf"/>
</dbReference>
<evidence type="ECO:0000313" key="8">
    <source>
        <dbReference type="Proteomes" id="UP000887540"/>
    </source>
</evidence>
<evidence type="ECO:0000256" key="1">
    <source>
        <dbReference type="ARBA" id="ARBA00008373"/>
    </source>
</evidence>
<evidence type="ECO:0000259" key="7">
    <source>
        <dbReference type="PROSITE" id="PS50053"/>
    </source>
</evidence>
<dbReference type="PANTHER" id="PTHR10666">
    <property type="entry name" value="UBIQUITIN"/>
    <property type="match status" value="1"/>
</dbReference>
<dbReference type="SUPFAM" id="SSF57829">
    <property type="entry name" value="Zn-binding ribosomal proteins"/>
    <property type="match status" value="1"/>
</dbReference>
<dbReference type="SMART" id="SM01402">
    <property type="entry name" value="Ribosomal_S27"/>
    <property type="match status" value="1"/>
</dbReference>
<proteinExistence type="inferred from homology"/>
<dbReference type="PROSITE" id="PS50053">
    <property type="entry name" value="UBIQUITIN_2"/>
    <property type="match status" value="1"/>
</dbReference>
<dbReference type="Gene3D" id="3.10.20.90">
    <property type="entry name" value="Phosphatidylinositol 3-kinase Catalytic Subunit, Chain A, domain 1"/>
    <property type="match status" value="1"/>
</dbReference>
<dbReference type="Pfam" id="PF01599">
    <property type="entry name" value="Ribosomal_S27"/>
    <property type="match status" value="1"/>
</dbReference>
<dbReference type="SUPFAM" id="SSF54236">
    <property type="entry name" value="Ubiquitin-like"/>
    <property type="match status" value="1"/>
</dbReference>
<comment type="similarity">
    <text evidence="1">In the N-terminal section; belongs to the ubiquitin family.</text>
</comment>
<dbReference type="Gene3D" id="6.20.50.150">
    <property type="match status" value="1"/>
</dbReference>
<keyword evidence="5" id="KW-0689">Ribosomal protein</keyword>